<dbReference type="AlphaFoldDB" id="A0AAV1XR23"/>
<organism evidence="2 3">
    <name type="scientific">Lupinus luteus</name>
    <name type="common">European yellow lupine</name>
    <dbReference type="NCBI Taxonomy" id="3873"/>
    <lineage>
        <taxon>Eukaryota</taxon>
        <taxon>Viridiplantae</taxon>
        <taxon>Streptophyta</taxon>
        <taxon>Embryophyta</taxon>
        <taxon>Tracheophyta</taxon>
        <taxon>Spermatophyta</taxon>
        <taxon>Magnoliopsida</taxon>
        <taxon>eudicotyledons</taxon>
        <taxon>Gunneridae</taxon>
        <taxon>Pentapetalae</taxon>
        <taxon>rosids</taxon>
        <taxon>fabids</taxon>
        <taxon>Fabales</taxon>
        <taxon>Fabaceae</taxon>
        <taxon>Papilionoideae</taxon>
        <taxon>50 kb inversion clade</taxon>
        <taxon>genistoids sensu lato</taxon>
        <taxon>core genistoids</taxon>
        <taxon>Genisteae</taxon>
        <taxon>Lupinus</taxon>
    </lineage>
</organism>
<dbReference type="PANTHER" id="PTHR31482:SF18">
    <property type="entry name" value="ESTS AU081301(E20138)"/>
    <property type="match status" value="1"/>
</dbReference>
<protein>
    <recommendedName>
        <fullName evidence="1">F-box domain-containing protein</fullName>
    </recommendedName>
</protein>
<dbReference type="Pfam" id="PF12937">
    <property type="entry name" value="F-box-like"/>
    <property type="match status" value="1"/>
</dbReference>
<name>A0AAV1XR23_LUPLU</name>
<dbReference type="SUPFAM" id="SSF81383">
    <property type="entry name" value="F-box domain"/>
    <property type="match status" value="1"/>
</dbReference>
<dbReference type="EMBL" id="CAXHTB010000017">
    <property type="protein sequence ID" value="CAL0323535.1"/>
    <property type="molecule type" value="Genomic_DNA"/>
</dbReference>
<feature type="domain" description="F-box" evidence="1">
    <location>
        <begin position="85"/>
        <end position="131"/>
    </location>
</feature>
<evidence type="ECO:0000313" key="2">
    <source>
        <dbReference type="EMBL" id="CAL0323535.1"/>
    </source>
</evidence>
<dbReference type="PANTHER" id="PTHR31482">
    <property type="entry name" value="ESTS AU081301(E20138)"/>
    <property type="match status" value="1"/>
</dbReference>
<dbReference type="InterPro" id="IPR036047">
    <property type="entry name" value="F-box-like_dom_sf"/>
</dbReference>
<reference evidence="2 3" key="1">
    <citation type="submission" date="2024-03" db="EMBL/GenBank/DDBJ databases">
        <authorList>
            <person name="Martinez-Hernandez J."/>
        </authorList>
    </citation>
    <scope>NUCLEOTIDE SEQUENCE [LARGE SCALE GENOMIC DNA]</scope>
</reference>
<dbReference type="InterPro" id="IPR001810">
    <property type="entry name" value="F-box_dom"/>
</dbReference>
<evidence type="ECO:0000259" key="1">
    <source>
        <dbReference type="PROSITE" id="PS50181"/>
    </source>
</evidence>
<sequence length="398" mass="46957">MIYLLISFVSFIILSKSFTNKPLNEGDRRRKLVSSWFLRNLPILLLSRLKKGTIFALKISYFHLGMPLKKKSLVSENGEEERNKVCCLLDLPDLALDCILENLSASELCSVATVCKSLRDRSRSDYLWRKHMERKWSKVIGDAAFRQWQCHVDSRNRDIMKKIFNQRNQKGIFSFPYGFDPFLWIKSKSQKVRESRSSLSDDSIMALYLSLESGKFWFPAQVYNRENGHAGFMLSCYDAQLSYDCRTDTFQARYSPHGRWTSEENIKWERLRVSPIDTSPHALHISYCLEDLKPGDHIEIQWRRNKEFPYGWWYGVVGHLESCQGHGNHCHCHNDDMVILEFNQYTLGSRWRQTMINRKHHREQGNQIDGFYGGIRKLQSKEEITMWKNLWPTKVVEY</sequence>
<dbReference type="SMART" id="SM00256">
    <property type="entry name" value="FBOX"/>
    <property type="match status" value="1"/>
</dbReference>
<evidence type="ECO:0000313" key="3">
    <source>
        <dbReference type="Proteomes" id="UP001497480"/>
    </source>
</evidence>
<gene>
    <name evidence="2" type="ORF">LLUT_LOCUS24595</name>
</gene>
<comment type="caution">
    <text evidence="2">The sequence shown here is derived from an EMBL/GenBank/DDBJ whole genome shotgun (WGS) entry which is preliminary data.</text>
</comment>
<dbReference type="Proteomes" id="UP001497480">
    <property type="component" value="Unassembled WGS sequence"/>
</dbReference>
<accession>A0AAV1XR23</accession>
<dbReference type="Gene3D" id="1.20.1280.50">
    <property type="match status" value="1"/>
</dbReference>
<proteinExistence type="predicted"/>
<keyword evidence="3" id="KW-1185">Reference proteome</keyword>
<dbReference type="PROSITE" id="PS50181">
    <property type="entry name" value="FBOX"/>
    <property type="match status" value="1"/>
</dbReference>